<dbReference type="SUPFAM" id="SSF52218">
    <property type="entry name" value="Flavoproteins"/>
    <property type="match status" value="1"/>
</dbReference>
<name>A0A926DEU8_9FIRM</name>
<sequence length="183" mass="20115">MRICVLFGSPRRAGHTARLLDAVLGQYPRAEVDRFDAYDMAVSPCIGCGACDKTGACFRRDDMDGLTAALEAADLILVAYPIYFNSIPAPLKAVIDRMQPRFTQTYGRGRRVEKRKKIYFLITAGSAVAEAETAANLLTLKFVANLWEARQMGCRVLANTDQGMPQELEALAREVAAEIAQPL</sequence>
<dbReference type="RefSeq" id="WP_249300769.1">
    <property type="nucleotide sequence ID" value="NZ_JACRSP010000003.1"/>
</dbReference>
<dbReference type="InterPro" id="IPR029039">
    <property type="entry name" value="Flavoprotein-like_sf"/>
</dbReference>
<proteinExistence type="predicted"/>
<keyword evidence="5" id="KW-1185">Reference proteome</keyword>
<dbReference type="PANTHER" id="PTHR43278">
    <property type="entry name" value="NAD(P)H-DEPENDENT FMN-CONTAINING OXIDOREDUCTASE YWQN-RELATED"/>
    <property type="match status" value="1"/>
</dbReference>
<dbReference type="InterPro" id="IPR005025">
    <property type="entry name" value="FMN_Rdtase-like_dom"/>
</dbReference>
<gene>
    <name evidence="4" type="ORF">H8695_09055</name>
</gene>
<dbReference type="EMBL" id="JACRSP010000003">
    <property type="protein sequence ID" value="MBC8536833.1"/>
    <property type="molecule type" value="Genomic_DNA"/>
</dbReference>
<dbReference type="AlphaFoldDB" id="A0A926DEU8"/>
<feature type="domain" description="NADPH-dependent FMN reductase-like" evidence="3">
    <location>
        <begin position="1"/>
        <end position="139"/>
    </location>
</feature>
<accession>A0A926DEU8</accession>
<evidence type="ECO:0000259" key="3">
    <source>
        <dbReference type="Pfam" id="PF03358"/>
    </source>
</evidence>
<evidence type="ECO:0000313" key="4">
    <source>
        <dbReference type="EMBL" id="MBC8536833.1"/>
    </source>
</evidence>
<evidence type="ECO:0000256" key="2">
    <source>
        <dbReference type="ARBA" id="ARBA00022643"/>
    </source>
</evidence>
<dbReference type="PANTHER" id="PTHR43278:SF2">
    <property type="entry name" value="IRON-SULFUR FLAVOPROTEIN"/>
    <property type="match status" value="1"/>
</dbReference>
<keyword evidence="1" id="KW-0285">Flavoprotein</keyword>
<keyword evidence="2" id="KW-0288">FMN</keyword>
<evidence type="ECO:0000313" key="5">
    <source>
        <dbReference type="Proteomes" id="UP000620366"/>
    </source>
</evidence>
<dbReference type="InterPro" id="IPR051796">
    <property type="entry name" value="ISF_SsuE-like"/>
</dbReference>
<evidence type="ECO:0000256" key="1">
    <source>
        <dbReference type="ARBA" id="ARBA00022630"/>
    </source>
</evidence>
<dbReference type="Gene3D" id="3.40.50.360">
    <property type="match status" value="1"/>
</dbReference>
<dbReference type="GO" id="GO:0016491">
    <property type="term" value="F:oxidoreductase activity"/>
    <property type="evidence" value="ECO:0007669"/>
    <property type="project" value="InterPro"/>
</dbReference>
<dbReference type="Pfam" id="PF03358">
    <property type="entry name" value="FMN_red"/>
    <property type="match status" value="1"/>
</dbReference>
<protein>
    <submittedName>
        <fullName evidence="4">Flavodoxin family protein</fullName>
    </submittedName>
</protein>
<comment type="caution">
    <text evidence="4">The sequence shown here is derived from an EMBL/GenBank/DDBJ whole genome shotgun (WGS) entry which is preliminary data.</text>
</comment>
<dbReference type="Proteomes" id="UP000620366">
    <property type="component" value="Unassembled WGS sequence"/>
</dbReference>
<reference evidence="4" key="1">
    <citation type="submission" date="2020-08" db="EMBL/GenBank/DDBJ databases">
        <title>Genome public.</title>
        <authorList>
            <person name="Liu C."/>
            <person name="Sun Q."/>
        </authorList>
    </citation>
    <scope>NUCLEOTIDE SEQUENCE</scope>
    <source>
        <strain evidence="4">BX7</strain>
    </source>
</reference>
<organism evidence="4 5">
    <name type="scientific">Feifania hominis</name>
    <dbReference type="NCBI Taxonomy" id="2763660"/>
    <lineage>
        <taxon>Bacteria</taxon>
        <taxon>Bacillati</taxon>
        <taxon>Bacillota</taxon>
        <taxon>Clostridia</taxon>
        <taxon>Eubacteriales</taxon>
        <taxon>Feifaniaceae</taxon>
        <taxon>Feifania</taxon>
    </lineage>
</organism>